<gene>
    <name evidence="8" type="ORF">GT347_20380</name>
</gene>
<comment type="similarity">
    <text evidence="7">Belongs to the glycosyl hydrolase 24 family.</text>
</comment>
<dbReference type="PANTHER" id="PTHR38107:SF3">
    <property type="entry name" value="LYSOZYME RRRD-RELATED"/>
    <property type="match status" value="1"/>
</dbReference>
<dbReference type="GO" id="GO:0009253">
    <property type="term" value="P:peptidoglycan catabolic process"/>
    <property type="evidence" value="ECO:0007669"/>
    <property type="project" value="InterPro"/>
</dbReference>
<dbReference type="RefSeq" id="WP_160553940.1">
    <property type="nucleotide sequence ID" value="NZ_CP047650.1"/>
</dbReference>
<dbReference type="GO" id="GO:0042742">
    <property type="term" value="P:defense response to bacterium"/>
    <property type="evidence" value="ECO:0007669"/>
    <property type="project" value="UniProtKB-KW"/>
</dbReference>
<dbReference type="InterPro" id="IPR023346">
    <property type="entry name" value="Lysozyme-like_dom_sf"/>
</dbReference>
<dbReference type="InterPro" id="IPR023347">
    <property type="entry name" value="Lysozyme_dom_sf"/>
</dbReference>
<evidence type="ECO:0000256" key="4">
    <source>
        <dbReference type="ARBA" id="ARBA00022801"/>
    </source>
</evidence>
<keyword evidence="6 7" id="KW-0326">Glycosidase</keyword>
<dbReference type="CDD" id="cd00737">
    <property type="entry name" value="lyz_endolysin_autolysin"/>
    <property type="match status" value="1"/>
</dbReference>
<dbReference type="Gene3D" id="1.10.530.40">
    <property type="match status" value="1"/>
</dbReference>
<dbReference type="KEGG" id="xyk:GT347_20380"/>
<proteinExistence type="inferred from homology"/>
<keyword evidence="5" id="KW-1035">Host cytoplasm</keyword>
<accession>A0A857JAQ9</accession>
<sequence length="161" mass="17460">MKTSADGIIVMHAFEGCRLAAYPDPATGGKPWTIGWGTTGPGIGPGMVITQQQADQMFADRLTREFEPGVEDALQNEPTQRQFDAMVSLAYNIGLANFRGSSALRFFNLLRPETAADWFLPWNKANGQVMLGLKRRRAAERALFLGKSAAEAVAIGKAVMA</sequence>
<evidence type="ECO:0000256" key="7">
    <source>
        <dbReference type="RuleBase" id="RU003788"/>
    </source>
</evidence>
<evidence type="ECO:0000256" key="6">
    <source>
        <dbReference type="ARBA" id="ARBA00023295"/>
    </source>
</evidence>
<evidence type="ECO:0000256" key="1">
    <source>
        <dbReference type="ARBA" id="ARBA00000632"/>
    </source>
</evidence>
<reference evidence="8 9" key="1">
    <citation type="submission" date="2020-01" db="EMBL/GenBank/DDBJ databases">
        <title>Genome sequencing of strain KACC 21265.</title>
        <authorList>
            <person name="Heo J."/>
            <person name="Kim S.-J."/>
            <person name="Kim J.-S."/>
            <person name="Hong S.-B."/>
            <person name="Kwon S.-W."/>
        </authorList>
    </citation>
    <scope>NUCLEOTIDE SEQUENCE [LARGE SCALE GENOMIC DNA]</scope>
    <source>
        <strain evidence="8 9">KACC 21265</strain>
    </source>
</reference>
<keyword evidence="2 7" id="KW-0929">Antimicrobial</keyword>
<organism evidence="8 9">
    <name type="scientific">Xylophilus rhododendri</name>
    <dbReference type="NCBI Taxonomy" id="2697032"/>
    <lineage>
        <taxon>Bacteria</taxon>
        <taxon>Pseudomonadati</taxon>
        <taxon>Pseudomonadota</taxon>
        <taxon>Betaproteobacteria</taxon>
        <taxon>Burkholderiales</taxon>
        <taxon>Xylophilus</taxon>
    </lineage>
</organism>
<dbReference type="GO" id="GO:0016998">
    <property type="term" value="P:cell wall macromolecule catabolic process"/>
    <property type="evidence" value="ECO:0007669"/>
    <property type="project" value="InterPro"/>
</dbReference>
<dbReference type="InterPro" id="IPR002196">
    <property type="entry name" value="Glyco_hydro_24"/>
</dbReference>
<dbReference type="InterPro" id="IPR033907">
    <property type="entry name" value="Endolysin_autolysin"/>
</dbReference>
<dbReference type="GO" id="GO:0031640">
    <property type="term" value="P:killing of cells of another organism"/>
    <property type="evidence" value="ECO:0007669"/>
    <property type="project" value="UniProtKB-KW"/>
</dbReference>
<dbReference type="HAMAP" id="MF_04110">
    <property type="entry name" value="ENDOLYSIN_T4"/>
    <property type="match status" value="1"/>
</dbReference>
<dbReference type="Pfam" id="PF00959">
    <property type="entry name" value="Phage_lysozyme"/>
    <property type="match status" value="1"/>
</dbReference>
<comment type="catalytic activity">
    <reaction evidence="1 7">
        <text>Hydrolysis of (1-&gt;4)-beta-linkages between N-acetylmuramic acid and N-acetyl-D-glucosamine residues in a peptidoglycan and between N-acetyl-D-glucosamine residues in chitodextrins.</text>
        <dbReference type="EC" id="3.2.1.17"/>
    </reaction>
</comment>
<dbReference type="EC" id="3.2.1.17" evidence="7"/>
<evidence type="ECO:0000313" key="8">
    <source>
        <dbReference type="EMBL" id="QHJ00130.1"/>
    </source>
</evidence>
<dbReference type="InterPro" id="IPR051018">
    <property type="entry name" value="Bacteriophage_GH24"/>
</dbReference>
<dbReference type="AlphaFoldDB" id="A0A857JAQ9"/>
<evidence type="ECO:0000256" key="2">
    <source>
        <dbReference type="ARBA" id="ARBA00022529"/>
    </source>
</evidence>
<evidence type="ECO:0000256" key="5">
    <source>
        <dbReference type="ARBA" id="ARBA00023200"/>
    </source>
</evidence>
<evidence type="ECO:0000256" key="3">
    <source>
        <dbReference type="ARBA" id="ARBA00022638"/>
    </source>
</evidence>
<protein>
    <recommendedName>
        <fullName evidence="7">Lysozyme</fullName>
        <ecNumber evidence="7">3.2.1.17</ecNumber>
    </recommendedName>
</protein>
<dbReference type="InterPro" id="IPR034690">
    <property type="entry name" value="Endolysin_T4_type"/>
</dbReference>
<keyword evidence="3 7" id="KW-0081">Bacteriolytic enzyme</keyword>
<keyword evidence="4 7" id="KW-0378">Hydrolase</keyword>
<keyword evidence="9" id="KW-1185">Reference proteome</keyword>
<name>A0A857JAQ9_9BURK</name>
<evidence type="ECO:0000313" key="9">
    <source>
        <dbReference type="Proteomes" id="UP000464787"/>
    </source>
</evidence>
<dbReference type="PANTHER" id="PTHR38107">
    <property type="match status" value="1"/>
</dbReference>
<dbReference type="Proteomes" id="UP000464787">
    <property type="component" value="Chromosome"/>
</dbReference>
<dbReference type="EMBL" id="CP047650">
    <property type="protein sequence ID" value="QHJ00130.1"/>
    <property type="molecule type" value="Genomic_DNA"/>
</dbReference>
<dbReference type="GO" id="GO:0003796">
    <property type="term" value="F:lysozyme activity"/>
    <property type="evidence" value="ECO:0007669"/>
    <property type="project" value="UniProtKB-EC"/>
</dbReference>
<dbReference type="SUPFAM" id="SSF53955">
    <property type="entry name" value="Lysozyme-like"/>
    <property type="match status" value="1"/>
</dbReference>